<dbReference type="Proteomes" id="UP000314294">
    <property type="component" value="Unassembled WGS sequence"/>
</dbReference>
<reference evidence="1 2" key="1">
    <citation type="submission" date="2019-03" db="EMBL/GenBank/DDBJ databases">
        <title>First draft genome of Liparis tanakae, snailfish: a comprehensive survey of snailfish specific genes.</title>
        <authorList>
            <person name="Kim W."/>
            <person name="Song I."/>
            <person name="Jeong J.-H."/>
            <person name="Kim D."/>
            <person name="Kim S."/>
            <person name="Ryu S."/>
            <person name="Song J.Y."/>
            <person name="Lee S.K."/>
        </authorList>
    </citation>
    <scope>NUCLEOTIDE SEQUENCE [LARGE SCALE GENOMIC DNA]</scope>
    <source>
        <tissue evidence="1">Muscle</tissue>
    </source>
</reference>
<comment type="caution">
    <text evidence="1">The sequence shown here is derived from an EMBL/GenBank/DDBJ whole genome shotgun (WGS) entry which is preliminary data.</text>
</comment>
<gene>
    <name evidence="1" type="ORF">EYF80_035364</name>
</gene>
<keyword evidence="2" id="KW-1185">Reference proteome</keyword>
<dbReference type="EMBL" id="SRLO01000484">
    <property type="protein sequence ID" value="TNN54455.1"/>
    <property type="molecule type" value="Genomic_DNA"/>
</dbReference>
<sequence length="72" mass="7886">MTPAPVPELAAQLQVKPLQVFFKLLPHVFSHLHHCGVESRPQATLLLIPGLDSGRTSAVLRRPARVSCEVHS</sequence>
<proteinExistence type="predicted"/>
<name>A0A4Z2GML4_9TELE</name>
<dbReference type="AlphaFoldDB" id="A0A4Z2GML4"/>
<organism evidence="1 2">
    <name type="scientific">Liparis tanakae</name>
    <name type="common">Tanaka's snailfish</name>
    <dbReference type="NCBI Taxonomy" id="230148"/>
    <lineage>
        <taxon>Eukaryota</taxon>
        <taxon>Metazoa</taxon>
        <taxon>Chordata</taxon>
        <taxon>Craniata</taxon>
        <taxon>Vertebrata</taxon>
        <taxon>Euteleostomi</taxon>
        <taxon>Actinopterygii</taxon>
        <taxon>Neopterygii</taxon>
        <taxon>Teleostei</taxon>
        <taxon>Neoteleostei</taxon>
        <taxon>Acanthomorphata</taxon>
        <taxon>Eupercaria</taxon>
        <taxon>Perciformes</taxon>
        <taxon>Cottioidei</taxon>
        <taxon>Cottales</taxon>
        <taxon>Liparidae</taxon>
        <taxon>Liparis</taxon>
    </lineage>
</organism>
<accession>A0A4Z2GML4</accession>
<evidence type="ECO:0000313" key="1">
    <source>
        <dbReference type="EMBL" id="TNN54455.1"/>
    </source>
</evidence>
<evidence type="ECO:0000313" key="2">
    <source>
        <dbReference type="Proteomes" id="UP000314294"/>
    </source>
</evidence>
<protein>
    <submittedName>
        <fullName evidence="1">Uncharacterized protein</fullName>
    </submittedName>
</protein>